<dbReference type="InterPro" id="IPR003819">
    <property type="entry name" value="TauD/TfdA-like"/>
</dbReference>
<dbReference type="GO" id="GO:0016491">
    <property type="term" value="F:oxidoreductase activity"/>
    <property type="evidence" value="ECO:0007669"/>
    <property type="project" value="UniProtKB-KW"/>
</dbReference>
<dbReference type="HOGENOM" id="CLU_065430_0_0_1"/>
<evidence type="ECO:0000256" key="1">
    <source>
        <dbReference type="ARBA" id="ARBA00023002"/>
    </source>
</evidence>
<proteinExistence type="predicted"/>
<feature type="domain" description="TauD/TfdA-like" evidence="2">
    <location>
        <begin position="113"/>
        <end position="352"/>
    </location>
</feature>
<dbReference type="Proteomes" id="UP000001745">
    <property type="component" value="Unassembled WGS sequence"/>
</dbReference>
<dbReference type="eggNOG" id="ENOG502S1E9">
    <property type="taxonomic scope" value="Eukaryota"/>
</dbReference>
<dbReference type="VEuPathDB" id="FungiDB:TSTA_060760"/>
<sequence length="362" mass="40346">MSLASQTPRSTSCLLRLAGYTTRASGSTALRSTSRPMLRLLHEFQSPLKTSVASLESGDSGLDTSFPLQEFTFLQNLIKNTPLFLQPSKRKVDEFQFPLGTTFKASSREIGLEMKDAFAQALREYGIIAIELGFDDPKSHFMLEVVEAMGCTPDTHSSTEGALWDITYRPSGVISQKTAGSVVSRSHSLGEFAWHTDGSFEAKPQRFFGLHIIHPDKLGGGIFRVLPVNDLVKLLSPVSLEALHNHEFEIQVPPEFYKGTATNRGKLLSIDPETGRYLVRFRRDILANPPSDDPVANTAVAELNAILEKPDNVGQTFSEDIFKENVIILMDNARFLHCRTEIKDPRRLLRRVRFNGTPGVRK</sequence>
<dbReference type="InterPro" id="IPR042098">
    <property type="entry name" value="TauD-like_sf"/>
</dbReference>
<gene>
    <name evidence="3" type="ORF">TSTA_060760</name>
</gene>
<dbReference type="OMA" id="QVPPEFY"/>
<dbReference type="GeneID" id="8107368"/>
<dbReference type="OrthoDB" id="2960375at2759"/>
<keyword evidence="4" id="KW-1185">Reference proteome</keyword>
<protein>
    <recommendedName>
        <fullName evidence="2">TauD/TfdA-like domain-containing protein</fullName>
    </recommendedName>
</protein>
<keyword evidence="1" id="KW-0560">Oxidoreductase</keyword>
<evidence type="ECO:0000313" key="3">
    <source>
        <dbReference type="EMBL" id="EED22584.1"/>
    </source>
</evidence>
<evidence type="ECO:0000259" key="2">
    <source>
        <dbReference type="Pfam" id="PF02668"/>
    </source>
</evidence>
<dbReference type="AlphaFoldDB" id="B8LUB2"/>
<dbReference type="Gene3D" id="3.60.130.10">
    <property type="entry name" value="Clavaminate synthase-like"/>
    <property type="match status" value="1"/>
</dbReference>
<dbReference type="RefSeq" id="XP_002339971.1">
    <property type="nucleotide sequence ID" value="XM_002339930.1"/>
</dbReference>
<name>B8LUB2_TALSN</name>
<reference evidence="4" key="1">
    <citation type="journal article" date="2015" name="Genome Announc.">
        <title>Genome sequence of the AIDS-associated pathogen Penicillium marneffei (ATCC18224) and its near taxonomic relative Talaromyces stipitatus (ATCC10500).</title>
        <authorList>
            <person name="Nierman W.C."/>
            <person name="Fedorova-Abrams N.D."/>
            <person name="Andrianopoulos A."/>
        </authorList>
    </citation>
    <scope>NUCLEOTIDE SEQUENCE [LARGE SCALE GENOMIC DNA]</scope>
    <source>
        <strain evidence="4">ATCC 10500 / CBS 375.48 / QM 6759 / NRRL 1006</strain>
    </source>
</reference>
<evidence type="ECO:0000313" key="4">
    <source>
        <dbReference type="Proteomes" id="UP000001745"/>
    </source>
</evidence>
<dbReference type="SUPFAM" id="SSF51197">
    <property type="entry name" value="Clavaminate synthase-like"/>
    <property type="match status" value="1"/>
</dbReference>
<accession>B8LUB2</accession>
<dbReference type="PhylomeDB" id="B8LUB2"/>
<organism evidence="3 4">
    <name type="scientific">Talaromyces stipitatus (strain ATCC 10500 / CBS 375.48 / QM 6759 / NRRL 1006)</name>
    <name type="common">Penicillium stipitatum</name>
    <dbReference type="NCBI Taxonomy" id="441959"/>
    <lineage>
        <taxon>Eukaryota</taxon>
        <taxon>Fungi</taxon>
        <taxon>Dikarya</taxon>
        <taxon>Ascomycota</taxon>
        <taxon>Pezizomycotina</taxon>
        <taxon>Eurotiomycetes</taxon>
        <taxon>Eurotiomycetidae</taxon>
        <taxon>Eurotiales</taxon>
        <taxon>Trichocomaceae</taxon>
        <taxon>Talaromyces</taxon>
        <taxon>Talaromyces sect. Talaromyces</taxon>
    </lineage>
</organism>
<dbReference type="EMBL" id="EQ962652">
    <property type="protein sequence ID" value="EED22584.1"/>
    <property type="molecule type" value="Genomic_DNA"/>
</dbReference>
<dbReference type="InParanoid" id="B8LUB2"/>
<dbReference type="Pfam" id="PF02668">
    <property type="entry name" value="TauD"/>
    <property type="match status" value="1"/>
</dbReference>